<dbReference type="Proteomes" id="UP000747399">
    <property type="component" value="Unassembled WGS sequence"/>
</dbReference>
<dbReference type="EMBL" id="BNCO01000010">
    <property type="protein sequence ID" value="GIL51390.1"/>
    <property type="molecule type" value="Genomic_DNA"/>
</dbReference>
<organism evidence="1 2">
    <name type="scientific">Volvox africanus</name>
    <dbReference type="NCBI Taxonomy" id="51714"/>
    <lineage>
        <taxon>Eukaryota</taxon>
        <taxon>Viridiplantae</taxon>
        <taxon>Chlorophyta</taxon>
        <taxon>core chlorophytes</taxon>
        <taxon>Chlorophyceae</taxon>
        <taxon>CS clade</taxon>
        <taxon>Chlamydomonadales</taxon>
        <taxon>Volvocaceae</taxon>
        <taxon>Volvox</taxon>
    </lineage>
</organism>
<proteinExistence type="predicted"/>
<sequence>MHRVAVSPQPCTHGTNRARTCNQRSSMSLVPVSRTSGGLAAACILLLTAPSDVRAIEFVATDTGNEEQNCVSFKQLRHGEMVAGLPGSSARFTAPHALACPAFESAAAPTDSLQTSKDFEGQSTTIVENNGGTATAAIGAGTGPSPSTTMAHHCDIARLRGPLPYTANISSRLSFTICGMRSSSGPSMPGKNA</sequence>
<dbReference type="AlphaFoldDB" id="A0A8J4B0S1"/>
<comment type="caution">
    <text evidence="1">The sequence shown here is derived from an EMBL/GenBank/DDBJ whole genome shotgun (WGS) entry which is preliminary data.</text>
</comment>
<accession>A0A8J4B0S1</accession>
<protein>
    <submittedName>
        <fullName evidence="1">Uncharacterized protein</fullName>
    </submittedName>
</protein>
<keyword evidence="2" id="KW-1185">Reference proteome</keyword>
<name>A0A8J4B0S1_9CHLO</name>
<evidence type="ECO:0000313" key="2">
    <source>
        <dbReference type="Proteomes" id="UP000747399"/>
    </source>
</evidence>
<reference evidence="1" key="1">
    <citation type="journal article" date="2021" name="Proc. Natl. Acad. Sci. U.S.A.">
        <title>Three genomes in the algal genus Volvox reveal the fate of a haploid sex-determining region after a transition to homothallism.</title>
        <authorList>
            <person name="Yamamoto K."/>
            <person name="Hamaji T."/>
            <person name="Kawai-Toyooka H."/>
            <person name="Matsuzaki R."/>
            <person name="Takahashi F."/>
            <person name="Nishimura Y."/>
            <person name="Kawachi M."/>
            <person name="Noguchi H."/>
            <person name="Minakuchi Y."/>
            <person name="Umen J.G."/>
            <person name="Toyoda A."/>
            <person name="Nozaki H."/>
        </authorList>
    </citation>
    <scope>NUCLEOTIDE SEQUENCE</scope>
    <source>
        <strain evidence="1">NIES-3780</strain>
    </source>
</reference>
<gene>
    <name evidence="1" type="ORF">Vafri_7387</name>
</gene>
<evidence type="ECO:0000313" key="1">
    <source>
        <dbReference type="EMBL" id="GIL51390.1"/>
    </source>
</evidence>